<evidence type="ECO:0008006" key="4">
    <source>
        <dbReference type="Google" id="ProtNLM"/>
    </source>
</evidence>
<evidence type="ECO:0000256" key="1">
    <source>
        <dbReference type="SAM" id="SignalP"/>
    </source>
</evidence>
<name>A0AAV4TZS4_9ARAC</name>
<feature type="signal peptide" evidence="1">
    <location>
        <begin position="1"/>
        <end position="18"/>
    </location>
</feature>
<keyword evidence="3" id="KW-1185">Reference proteome</keyword>
<organism evidence="2 3">
    <name type="scientific">Caerostris darwini</name>
    <dbReference type="NCBI Taxonomy" id="1538125"/>
    <lineage>
        <taxon>Eukaryota</taxon>
        <taxon>Metazoa</taxon>
        <taxon>Ecdysozoa</taxon>
        <taxon>Arthropoda</taxon>
        <taxon>Chelicerata</taxon>
        <taxon>Arachnida</taxon>
        <taxon>Araneae</taxon>
        <taxon>Araneomorphae</taxon>
        <taxon>Entelegynae</taxon>
        <taxon>Araneoidea</taxon>
        <taxon>Araneidae</taxon>
        <taxon>Caerostris</taxon>
    </lineage>
</organism>
<comment type="caution">
    <text evidence="2">The sequence shown here is derived from an EMBL/GenBank/DDBJ whole genome shotgun (WGS) entry which is preliminary data.</text>
</comment>
<gene>
    <name evidence="2" type="primary">AVEN_257180_1</name>
    <name evidence="2" type="ORF">CDAR_273271</name>
</gene>
<keyword evidence="1" id="KW-0732">Signal</keyword>
<dbReference type="Proteomes" id="UP001054837">
    <property type="component" value="Unassembled WGS sequence"/>
</dbReference>
<accession>A0AAV4TZS4</accession>
<dbReference type="AlphaFoldDB" id="A0AAV4TZS4"/>
<protein>
    <recommendedName>
        <fullName evidence="4">Secreted protein</fullName>
    </recommendedName>
</protein>
<dbReference type="EMBL" id="BPLQ01010399">
    <property type="protein sequence ID" value="GIY50508.1"/>
    <property type="molecule type" value="Genomic_DNA"/>
</dbReference>
<reference evidence="2 3" key="1">
    <citation type="submission" date="2021-06" db="EMBL/GenBank/DDBJ databases">
        <title>Caerostris darwini draft genome.</title>
        <authorList>
            <person name="Kono N."/>
            <person name="Arakawa K."/>
        </authorList>
    </citation>
    <scope>NUCLEOTIDE SEQUENCE [LARGE SCALE GENOMIC DNA]</scope>
</reference>
<evidence type="ECO:0000313" key="2">
    <source>
        <dbReference type="EMBL" id="GIY50508.1"/>
    </source>
</evidence>
<sequence length="175" mass="19582">MQLLSIIIVGVVLGVASCDIDCFNKETIKCRPDWGKDARTSILEYCRTHVPFVKCIRDSCAKCKVGFLPEAERWWAAIKDACTDGTALNKNLDSNIDCITSATADADCLTDSDQDLKDVPDDQAMCKEFDSLRDCLYQRIESACSRNVADDFLTIYGAMVDYQLKICDEVILKQK</sequence>
<proteinExistence type="predicted"/>
<feature type="chain" id="PRO_5043808755" description="Secreted protein" evidence="1">
    <location>
        <begin position="19"/>
        <end position="175"/>
    </location>
</feature>
<evidence type="ECO:0000313" key="3">
    <source>
        <dbReference type="Proteomes" id="UP001054837"/>
    </source>
</evidence>